<feature type="non-terminal residue" evidence="1">
    <location>
        <position position="1"/>
    </location>
</feature>
<protein>
    <submittedName>
        <fullName evidence="1">FERM, RhoGEF and pleckstrin domain-containing protein 2</fullName>
    </submittedName>
</protein>
<gene>
    <name evidence="1" type="primary">Farp2_8</name>
    <name evidence="1" type="ORF">CM83_98004</name>
</gene>
<dbReference type="AlphaFoldDB" id="A0A0A9YMY6"/>
<evidence type="ECO:0000313" key="1">
    <source>
        <dbReference type="EMBL" id="JAG32986.1"/>
    </source>
</evidence>
<reference evidence="1" key="1">
    <citation type="journal article" date="2014" name="PLoS ONE">
        <title>Transcriptome-Based Identification of ABC Transporters in the Western Tarnished Plant Bug Lygus hesperus.</title>
        <authorList>
            <person name="Hull J.J."/>
            <person name="Chaney K."/>
            <person name="Geib S.M."/>
            <person name="Fabrick J.A."/>
            <person name="Brent C.S."/>
            <person name="Walsh D."/>
            <person name="Lavine L.C."/>
        </authorList>
    </citation>
    <scope>NUCLEOTIDE SEQUENCE</scope>
</reference>
<name>A0A0A9YMY6_LYGHE</name>
<sequence length="305" mass="34754">FLPQSPLVNLFPPLIVDFFDFLRLTDRVKPEQTSLLFFSLRVRFQRRLINFARAGVFVRLSYRRRVDRTFTFDAFRRRNVPFAVFGSRISFTAFRPGAAFASFDVTIRLLVFPELQLKPEQTPFFSLLIFSSDARSLGSRTIPLTQSFFLFVLLRFGLLRSDPPFPPSSPSSELSDELDEELESRFFPDFAFLSLSPLVFFDLSLSSPFELTEDASLSLSLSPLVIFDLSLSSPFELTEDESLSFFLNRLPRPRLKRLSLSADLFKASLSAVEALSAEAVLFLCSLPDRPSLVFPSFPYPSLAMN</sequence>
<organism evidence="1">
    <name type="scientific">Lygus hesperus</name>
    <name type="common">Western plant bug</name>
    <dbReference type="NCBI Taxonomy" id="30085"/>
    <lineage>
        <taxon>Eukaryota</taxon>
        <taxon>Metazoa</taxon>
        <taxon>Ecdysozoa</taxon>
        <taxon>Arthropoda</taxon>
        <taxon>Hexapoda</taxon>
        <taxon>Insecta</taxon>
        <taxon>Pterygota</taxon>
        <taxon>Neoptera</taxon>
        <taxon>Paraneoptera</taxon>
        <taxon>Hemiptera</taxon>
        <taxon>Heteroptera</taxon>
        <taxon>Panheteroptera</taxon>
        <taxon>Cimicomorpha</taxon>
        <taxon>Miridae</taxon>
        <taxon>Mirini</taxon>
        <taxon>Lygus</taxon>
    </lineage>
</organism>
<dbReference type="EMBL" id="GBHO01010618">
    <property type="protein sequence ID" value="JAG32986.1"/>
    <property type="molecule type" value="Transcribed_RNA"/>
</dbReference>
<reference evidence="1" key="2">
    <citation type="submission" date="2014-07" db="EMBL/GenBank/DDBJ databases">
        <authorList>
            <person name="Hull J."/>
        </authorList>
    </citation>
    <scope>NUCLEOTIDE SEQUENCE</scope>
</reference>
<accession>A0A0A9YMY6</accession>
<proteinExistence type="predicted"/>